<evidence type="ECO:0000256" key="5">
    <source>
        <dbReference type="SAM" id="MobiDB-lite"/>
    </source>
</evidence>
<dbReference type="CDD" id="cd18793">
    <property type="entry name" value="SF2_C_SNF"/>
    <property type="match status" value="1"/>
</dbReference>
<keyword evidence="9" id="KW-1185">Reference proteome</keyword>
<dbReference type="SMART" id="SM00487">
    <property type="entry name" value="DEXDc"/>
    <property type="match status" value="1"/>
</dbReference>
<dbReference type="CDD" id="cd09179">
    <property type="entry name" value="PLDc_N_DEXD_a"/>
    <property type="match status" value="1"/>
</dbReference>
<evidence type="ECO:0000256" key="1">
    <source>
        <dbReference type="ARBA" id="ARBA00022741"/>
    </source>
</evidence>
<dbReference type="InterPro" id="IPR049730">
    <property type="entry name" value="SNF2/RAD54-like_C"/>
</dbReference>
<dbReference type="CDD" id="cd18011">
    <property type="entry name" value="DEXDc_RapA"/>
    <property type="match status" value="1"/>
</dbReference>
<keyword evidence="2" id="KW-0378">Hydrolase</keyword>
<dbReference type="GO" id="GO:0004386">
    <property type="term" value="F:helicase activity"/>
    <property type="evidence" value="ECO:0007669"/>
    <property type="project" value="UniProtKB-KW"/>
</dbReference>
<feature type="region of interest" description="Disordered" evidence="5">
    <location>
        <begin position="235"/>
        <end position="269"/>
    </location>
</feature>
<keyword evidence="4" id="KW-0067">ATP-binding</keyword>
<evidence type="ECO:0000313" key="8">
    <source>
        <dbReference type="EMBL" id="QQP93942.1"/>
    </source>
</evidence>
<gene>
    <name evidence="8" type="ORF">IGS68_34130</name>
</gene>
<dbReference type="SUPFAM" id="SSF52540">
    <property type="entry name" value="P-loop containing nucleoside triphosphate hydrolases"/>
    <property type="match status" value="2"/>
</dbReference>
<accession>A0ABX7BHS0</accession>
<keyword evidence="8" id="KW-0614">Plasmid</keyword>
<name>A0ABX7BHS0_9PROT</name>
<dbReference type="InterPro" id="IPR038718">
    <property type="entry name" value="SNF2-like_sf"/>
</dbReference>
<reference evidence="8" key="1">
    <citation type="submission" date="2021-02" db="EMBL/GenBank/DDBJ databases">
        <title>Skermanella TT6 skin isolate.</title>
        <authorList>
            <person name="Lee K."/>
            <person name="Ganzorig M."/>
        </authorList>
    </citation>
    <scope>NUCLEOTIDE SEQUENCE</scope>
    <source>
        <strain evidence="8">TT6</strain>
    </source>
</reference>
<dbReference type="PANTHER" id="PTHR10799">
    <property type="entry name" value="SNF2/RAD54 HELICASE FAMILY"/>
    <property type="match status" value="1"/>
</dbReference>
<dbReference type="InterPro" id="IPR014001">
    <property type="entry name" value="Helicase_ATP-bd"/>
</dbReference>
<evidence type="ECO:0000259" key="7">
    <source>
        <dbReference type="PROSITE" id="PS51194"/>
    </source>
</evidence>
<feature type="domain" description="Helicase ATP-binding" evidence="6">
    <location>
        <begin position="314"/>
        <end position="501"/>
    </location>
</feature>
<sequence length="1052" mass="118738">MTLLRDTAWRLKYTPDDGDLVRLFYVPALRSATRYDRLTGYFSARALALAARGVEGLIVNNGRMRLIVGCTLGEEEVAAIERGESLRDAVERTLIKMPILTADPRTIDALELVAWMVANSFLDVKLAVPCDLDRRPIRDDSIFHEKTGIIEDKTGDRMAFNGSINETEFGWTRNWESFNAFTSWNDGPRVDEEEASFAKLWADRARRAITLDVPTALREQLLTFLPDPEKLPKRLAEHDDQSTGPSAPRPTQGPAHDDEPITIGPGPSVSIDEERQAVWEKIANAAVQAIGGDRVGEATSAVVPWPHQIRAYHRLYDNWPPKLLIADEVGLGKTVQAGLLLRQAWLAGRIKRALVLAPKNVCKQWQIELREKFNLNWPIYDGQKLTWYRSPARDHDFEKPVSREAWHREPFVIMSSHLARRQDRQREILEAADPWDLVVLDEAHHARTKGAGTPQAKGPNRLLQLMRSLRRRTDGLILLTATPLQVHATELWDLLDLLGLPPEWTPDAFVRFFSEVAKEPVTNESLDWLSALFRANEAHFGEVSRADAERQTRLSGLKTRKVLQALRDLVSIPRRQLSPEERRTAIAIIKRSTPVGALVSRHTRELLRKYFKAGKMSAAIATRQVEDRFIPLSVEEGDLYQQVETYISETYNAAAPDARNAVGFVMTIYRRRLASSFHALRQTMEKRKGGVGGFLTAADEARIDEDVADQVEAGEEIDIETVSEDERRALAFEEIATIETIVADITLLPTDTKAIELSKVLAELKGSGYPQVMVFTQFTDTMDYLRDLLVGAGNSVMCFSGRGGEVRNTDGTWRLITRDDVKRRFKEGRSEVLVCTDAAAEGLNFQFCGALVNYDMPWNPMRVEQRIGRIDRLGQRFSDIRIINLHYEDTVEADVYRALRSRISIFEKVVGGLQPILTRLPRLIEESVLSTSNAPDAKRNDALQALENAISAGDDSALNLDEFADEDLEVPVRLDPAITLSNLRAVLDRPILLPLGTEAVHLDEKDYRLVDGFLPHAVRITVDREFYEMHADSVEFWTPGSPTFPDLDIYRR</sequence>
<organism evidence="8 9">
    <name type="scientific">Skermanella cutis</name>
    <dbReference type="NCBI Taxonomy" id="2775420"/>
    <lineage>
        <taxon>Bacteria</taxon>
        <taxon>Pseudomonadati</taxon>
        <taxon>Pseudomonadota</taxon>
        <taxon>Alphaproteobacteria</taxon>
        <taxon>Rhodospirillales</taxon>
        <taxon>Azospirillaceae</taxon>
        <taxon>Skermanella</taxon>
    </lineage>
</organism>
<dbReference type="InterPro" id="IPR057342">
    <property type="entry name" value="DEXDc_RapA"/>
</dbReference>
<dbReference type="Pfam" id="PF00271">
    <property type="entry name" value="Helicase_C"/>
    <property type="match status" value="1"/>
</dbReference>
<dbReference type="PROSITE" id="PS51194">
    <property type="entry name" value="HELICASE_CTER"/>
    <property type="match status" value="1"/>
</dbReference>
<dbReference type="InterPro" id="IPR000330">
    <property type="entry name" value="SNF2_N"/>
</dbReference>
<geneLocation type="plasmid" evidence="8 9">
    <name>pTT6-3</name>
</geneLocation>
<evidence type="ECO:0000256" key="3">
    <source>
        <dbReference type="ARBA" id="ARBA00022806"/>
    </source>
</evidence>
<evidence type="ECO:0000256" key="4">
    <source>
        <dbReference type="ARBA" id="ARBA00022840"/>
    </source>
</evidence>
<feature type="domain" description="Helicase C-terminal" evidence="7">
    <location>
        <begin position="756"/>
        <end position="924"/>
    </location>
</feature>
<proteinExistence type="predicted"/>
<dbReference type="Gene3D" id="3.40.50.300">
    <property type="entry name" value="P-loop containing nucleotide triphosphate hydrolases"/>
    <property type="match status" value="1"/>
</dbReference>
<dbReference type="Gene3D" id="3.40.50.10810">
    <property type="entry name" value="Tandem AAA-ATPase domain"/>
    <property type="match status" value="1"/>
</dbReference>
<protein>
    <submittedName>
        <fullName evidence="8">DEAD/DEAH box helicase family protein</fullName>
    </submittedName>
</protein>
<dbReference type="PROSITE" id="PS51192">
    <property type="entry name" value="HELICASE_ATP_BIND_1"/>
    <property type="match status" value="1"/>
</dbReference>
<dbReference type="RefSeq" id="WP_154386577.1">
    <property type="nucleotide sequence ID" value="NZ_CP067423.1"/>
</dbReference>
<evidence type="ECO:0000259" key="6">
    <source>
        <dbReference type="PROSITE" id="PS51192"/>
    </source>
</evidence>
<keyword evidence="1" id="KW-0547">Nucleotide-binding</keyword>
<dbReference type="InterPro" id="IPR027417">
    <property type="entry name" value="P-loop_NTPase"/>
</dbReference>
<keyword evidence="3 8" id="KW-0347">Helicase</keyword>
<dbReference type="Pfam" id="PF00176">
    <property type="entry name" value="SNF2-rel_dom"/>
    <property type="match status" value="1"/>
</dbReference>
<dbReference type="Proteomes" id="UP000595197">
    <property type="component" value="Plasmid pTT6-3"/>
</dbReference>
<dbReference type="EMBL" id="CP067423">
    <property type="protein sequence ID" value="QQP93942.1"/>
    <property type="molecule type" value="Genomic_DNA"/>
</dbReference>
<evidence type="ECO:0000256" key="2">
    <source>
        <dbReference type="ARBA" id="ARBA00022801"/>
    </source>
</evidence>
<dbReference type="InterPro" id="IPR001650">
    <property type="entry name" value="Helicase_C-like"/>
</dbReference>
<evidence type="ECO:0000313" key="9">
    <source>
        <dbReference type="Proteomes" id="UP000595197"/>
    </source>
</evidence>
<dbReference type="SMART" id="SM00490">
    <property type="entry name" value="HELICc"/>
    <property type="match status" value="1"/>
</dbReference>